<reference evidence="1" key="1">
    <citation type="journal article" date="2015" name="Nature">
        <title>Complex archaea that bridge the gap between prokaryotes and eukaryotes.</title>
        <authorList>
            <person name="Spang A."/>
            <person name="Saw J.H."/>
            <person name="Jorgensen S.L."/>
            <person name="Zaremba-Niedzwiedzka K."/>
            <person name="Martijn J."/>
            <person name="Lind A.E."/>
            <person name="van Eijk R."/>
            <person name="Schleper C."/>
            <person name="Guy L."/>
            <person name="Ettema T.J."/>
        </authorList>
    </citation>
    <scope>NUCLEOTIDE SEQUENCE</scope>
</reference>
<sequence>MSTLTLCNYCSLRNIKKHAKEDGMKVIVLPCHADAMGGSNVFTVPKGTSRLKVRKWKDYNKVPPNGDKNFRKYFSAWMKTIPERCYC</sequence>
<dbReference type="AlphaFoldDB" id="A0A0F9FR06"/>
<accession>A0A0F9FR06</accession>
<protein>
    <submittedName>
        <fullName evidence="1">Uncharacterized protein</fullName>
    </submittedName>
</protein>
<proteinExistence type="predicted"/>
<name>A0A0F9FR06_9ZZZZ</name>
<organism evidence="1">
    <name type="scientific">marine sediment metagenome</name>
    <dbReference type="NCBI Taxonomy" id="412755"/>
    <lineage>
        <taxon>unclassified sequences</taxon>
        <taxon>metagenomes</taxon>
        <taxon>ecological metagenomes</taxon>
    </lineage>
</organism>
<dbReference type="EMBL" id="LAZR01020418">
    <property type="protein sequence ID" value="KKL88949.1"/>
    <property type="molecule type" value="Genomic_DNA"/>
</dbReference>
<comment type="caution">
    <text evidence="1">The sequence shown here is derived from an EMBL/GenBank/DDBJ whole genome shotgun (WGS) entry which is preliminary data.</text>
</comment>
<evidence type="ECO:0000313" key="1">
    <source>
        <dbReference type="EMBL" id="KKL88949.1"/>
    </source>
</evidence>
<gene>
    <name evidence="1" type="ORF">LCGC14_1919600</name>
</gene>